<keyword evidence="3" id="KW-1185">Reference proteome</keyword>
<comment type="caution">
    <text evidence="2">The sequence shown here is derived from an EMBL/GenBank/DDBJ whole genome shotgun (WGS) entry which is preliminary data.</text>
</comment>
<accession>A0AAD8KXP8</accession>
<reference evidence="2" key="1">
    <citation type="journal article" date="2023" name="bioRxiv">
        <title>Improved chromosome-level genome assembly for marigold (Tagetes erecta).</title>
        <authorList>
            <person name="Jiang F."/>
            <person name="Yuan L."/>
            <person name="Wang S."/>
            <person name="Wang H."/>
            <person name="Xu D."/>
            <person name="Wang A."/>
            <person name="Fan W."/>
        </authorList>
    </citation>
    <scope>NUCLEOTIDE SEQUENCE</scope>
    <source>
        <strain evidence="2">WSJ</strain>
        <tissue evidence="2">Leaf</tissue>
    </source>
</reference>
<gene>
    <name evidence="2" type="ORF">QVD17_14275</name>
</gene>
<protein>
    <submittedName>
        <fullName evidence="2">Uncharacterized protein</fullName>
    </submittedName>
</protein>
<proteinExistence type="predicted"/>
<dbReference type="EMBL" id="JAUHHV010000003">
    <property type="protein sequence ID" value="KAK1431062.1"/>
    <property type="molecule type" value="Genomic_DNA"/>
</dbReference>
<evidence type="ECO:0000256" key="1">
    <source>
        <dbReference type="SAM" id="MobiDB-lite"/>
    </source>
</evidence>
<evidence type="ECO:0000313" key="2">
    <source>
        <dbReference type="EMBL" id="KAK1431062.1"/>
    </source>
</evidence>
<feature type="compositionally biased region" description="Low complexity" evidence="1">
    <location>
        <begin position="67"/>
        <end position="80"/>
    </location>
</feature>
<sequence length="163" mass="18350">MENIRLENQVTAETDIGTEHHALVFKQFDNNKGCGSGPNNEKCGPDVGHGEMEGGPISVEDGIMGQSSNNNLNKSNPVNSKKYKRNNKTLSTSLSSSRYSQGNKTYPISLKLKDRLWSDKSSLNMGRLAQKGVHHIKLEWALLLRGKRRLRAILLQEKKYKIW</sequence>
<feature type="region of interest" description="Disordered" evidence="1">
    <location>
        <begin position="31"/>
        <end position="101"/>
    </location>
</feature>
<name>A0AAD8KXP8_TARER</name>
<dbReference type="AlphaFoldDB" id="A0AAD8KXP8"/>
<organism evidence="2 3">
    <name type="scientific">Tagetes erecta</name>
    <name type="common">African marigold</name>
    <dbReference type="NCBI Taxonomy" id="13708"/>
    <lineage>
        <taxon>Eukaryota</taxon>
        <taxon>Viridiplantae</taxon>
        <taxon>Streptophyta</taxon>
        <taxon>Embryophyta</taxon>
        <taxon>Tracheophyta</taxon>
        <taxon>Spermatophyta</taxon>
        <taxon>Magnoliopsida</taxon>
        <taxon>eudicotyledons</taxon>
        <taxon>Gunneridae</taxon>
        <taxon>Pentapetalae</taxon>
        <taxon>asterids</taxon>
        <taxon>campanulids</taxon>
        <taxon>Asterales</taxon>
        <taxon>Asteraceae</taxon>
        <taxon>Asteroideae</taxon>
        <taxon>Heliantheae alliance</taxon>
        <taxon>Tageteae</taxon>
        <taxon>Tagetes</taxon>
    </lineage>
</organism>
<evidence type="ECO:0000313" key="3">
    <source>
        <dbReference type="Proteomes" id="UP001229421"/>
    </source>
</evidence>
<dbReference type="Proteomes" id="UP001229421">
    <property type="component" value="Unassembled WGS sequence"/>
</dbReference>